<sequence>MANIYAQVGDLMVFFEIDSFIPNTAQFWELFAGGKHPMVFNGKQGYRVETRWIATRWSQGIIYPLKVFGCITEKYESMIKTSGAECAMQQLRDTAWETELGVVKWEPTDHSVIPGVTLGKAPNFLYQPCWLRAQNQGNFIFGQGRNTTWQISEKLDGVTMQVYRVRRASPFYASLPALPENCSPIMYNEVGRVGVCTRDRDWVDSGESLHWKTAKAAGILDRILEMPYGSLAIQGELCGATINGNTMNYPEGKHEFVIFGIWNIDTRMYLPVKEVEQMCAFYKFSHVKVIDYAKVIKYANNMDELLRFASGKGKFGAMREGLVFKSLDGATHFKVISKEWLGNGGH</sequence>
<keyword evidence="2" id="KW-0436">Ligase</keyword>
<reference evidence="2" key="1">
    <citation type="journal article" date="2023" name="Mol. Phylogenet. Evol.">
        <title>Genome-scale phylogeny and comparative genomics of the fungal order Sordariales.</title>
        <authorList>
            <person name="Hensen N."/>
            <person name="Bonometti L."/>
            <person name="Westerberg I."/>
            <person name="Brannstrom I.O."/>
            <person name="Guillou S."/>
            <person name="Cros-Aarteil S."/>
            <person name="Calhoun S."/>
            <person name="Haridas S."/>
            <person name="Kuo A."/>
            <person name="Mondo S."/>
            <person name="Pangilinan J."/>
            <person name="Riley R."/>
            <person name="LaButti K."/>
            <person name="Andreopoulos B."/>
            <person name="Lipzen A."/>
            <person name="Chen C."/>
            <person name="Yan M."/>
            <person name="Daum C."/>
            <person name="Ng V."/>
            <person name="Clum A."/>
            <person name="Steindorff A."/>
            <person name="Ohm R.A."/>
            <person name="Martin F."/>
            <person name="Silar P."/>
            <person name="Natvig D.O."/>
            <person name="Lalanne C."/>
            <person name="Gautier V."/>
            <person name="Ament-Velasquez S.L."/>
            <person name="Kruys A."/>
            <person name="Hutchinson M.I."/>
            <person name="Powell A.J."/>
            <person name="Barry K."/>
            <person name="Miller A.N."/>
            <person name="Grigoriev I.V."/>
            <person name="Debuchy R."/>
            <person name="Gladieux P."/>
            <person name="Hiltunen Thoren M."/>
            <person name="Johannesson H."/>
        </authorList>
    </citation>
    <scope>NUCLEOTIDE SEQUENCE</scope>
    <source>
        <strain evidence="2">CBS 118394</strain>
    </source>
</reference>
<dbReference type="SUPFAM" id="SSF56091">
    <property type="entry name" value="DNA ligase/mRNA capping enzyme, catalytic domain"/>
    <property type="match status" value="1"/>
</dbReference>
<evidence type="ECO:0000313" key="2">
    <source>
        <dbReference type="EMBL" id="KAK3329825.1"/>
    </source>
</evidence>
<protein>
    <submittedName>
        <fullName evidence="2">RNA ligase-domain-containing protein</fullName>
    </submittedName>
</protein>
<dbReference type="Proteomes" id="UP001283341">
    <property type="component" value="Unassembled WGS sequence"/>
</dbReference>
<evidence type="ECO:0000259" key="1">
    <source>
        <dbReference type="Pfam" id="PF09414"/>
    </source>
</evidence>
<dbReference type="InterPro" id="IPR021122">
    <property type="entry name" value="RNA_ligase_dom_REL/Rnl2"/>
</dbReference>
<name>A0AAE0MF11_9PEZI</name>
<dbReference type="EMBL" id="JAUEDM010000001">
    <property type="protein sequence ID" value="KAK3329825.1"/>
    <property type="molecule type" value="Genomic_DNA"/>
</dbReference>
<dbReference type="GO" id="GO:0016874">
    <property type="term" value="F:ligase activity"/>
    <property type="evidence" value="ECO:0007669"/>
    <property type="project" value="UniProtKB-KW"/>
</dbReference>
<reference evidence="2" key="2">
    <citation type="submission" date="2023-06" db="EMBL/GenBank/DDBJ databases">
        <authorList>
            <consortium name="Lawrence Berkeley National Laboratory"/>
            <person name="Haridas S."/>
            <person name="Hensen N."/>
            <person name="Bonometti L."/>
            <person name="Westerberg I."/>
            <person name="Brannstrom I.O."/>
            <person name="Guillou S."/>
            <person name="Cros-Aarteil S."/>
            <person name="Calhoun S."/>
            <person name="Kuo A."/>
            <person name="Mondo S."/>
            <person name="Pangilinan J."/>
            <person name="Riley R."/>
            <person name="Labutti K."/>
            <person name="Andreopoulos B."/>
            <person name="Lipzen A."/>
            <person name="Chen C."/>
            <person name="Yanf M."/>
            <person name="Daum C."/>
            <person name="Ng V."/>
            <person name="Clum A."/>
            <person name="Steindorff A."/>
            <person name="Ohm R."/>
            <person name="Martin F."/>
            <person name="Silar P."/>
            <person name="Natvig D."/>
            <person name="Lalanne C."/>
            <person name="Gautier V."/>
            <person name="Ament-Velasquez S.L."/>
            <person name="Kruys A."/>
            <person name="Hutchinson M.I."/>
            <person name="Powell A.J."/>
            <person name="Barry K."/>
            <person name="Miller A.N."/>
            <person name="Grigoriev I.V."/>
            <person name="Debuchy R."/>
            <person name="Gladieux P."/>
            <person name="Thoren M.H."/>
            <person name="Johannesson H."/>
        </authorList>
    </citation>
    <scope>NUCLEOTIDE SEQUENCE</scope>
    <source>
        <strain evidence="2">CBS 118394</strain>
    </source>
</reference>
<organism evidence="2 3">
    <name type="scientific">Apodospora peruviana</name>
    <dbReference type="NCBI Taxonomy" id="516989"/>
    <lineage>
        <taxon>Eukaryota</taxon>
        <taxon>Fungi</taxon>
        <taxon>Dikarya</taxon>
        <taxon>Ascomycota</taxon>
        <taxon>Pezizomycotina</taxon>
        <taxon>Sordariomycetes</taxon>
        <taxon>Sordariomycetidae</taxon>
        <taxon>Sordariales</taxon>
        <taxon>Lasiosphaeriaceae</taxon>
        <taxon>Apodospora</taxon>
    </lineage>
</organism>
<dbReference type="Pfam" id="PF09414">
    <property type="entry name" value="RNA_ligase"/>
    <property type="match status" value="1"/>
</dbReference>
<dbReference type="AlphaFoldDB" id="A0AAE0MF11"/>
<evidence type="ECO:0000313" key="3">
    <source>
        <dbReference type="Proteomes" id="UP001283341"/>
    </source>
</evidence>
<gene>
    <name evidence="2" type="ORF">B0H66DRAFT_468498</name>
</gene>
<proteinExistence type="predicted"/>
<comment type="caution">
    <text evidence="2">The sequence shown here is derived from an EMBL/GenBank/DDBJ whole genome shotgun (WGS) entry which is preliminary data.</text>
</comment>
<feature type="domain" description="RNA ligase" evidence="1">
    <location>
        <begin position="148"/>
        <end position="335"/>
    </location>
</feature>
<dbReference type="Pfam" id="PF21189">
    <property type="entry name" value="PHA02142"/>
    <property type="match status" value="1"/>
</dbReference>
<keyword evidence="3" id="KW-1185">Reference proteome</keyword>
<dbReference type="Gene3D" id="3.30.470.30">
    <property type="entry name" value="DNA ligase/mRNA capping enzyme"/>
    <property type="match status" value="1"/>
</dbReference>
<accession>A0AAE0MF11</accession>